<sequence length="492" mass="57860">MMDDLKFRRQFLFTPKRCDGLDTWIVENLDTHYLYVHPDCEFTRVSSEGLDIILLGYILDPSSPEHTNHDILSNLLKITNLEEIPLKLYQLTGRFVLLVKHLDNYRFFHDPCGLRTLFYANEGEDFFAASQPLLLEMVIPIHKISEYDQYFASEYVKNNREHWIPSGISLYENVSSLIPNHYLDTSSPTQVRYWPMRPLCSQPLETSVDIFTELLSKIMISVHKRFKVALPLTAGWDTRVILSACKEIKKDIWFYTLKFRDLTEISNDIEIPTSLASKLGLEYHIIDCKIPLDTDFARVYTENSDIPHLHDWGEMAYAMHKNYPEKYITIKGNCSEIGRCSYTLVTGKQRYQANPDSDLLGYEDEWREIDFIQKGVMQWIDDIKLDEKCMGYDIYDLFYWEHRMGSWQARNQLEFDIVQEAFTPFNSRQLLDIMLRIDPQYRCAPSNLLFKLTMKKLWPEVMTESINPKQVESEIKSLIKAILKKMGLILKR</sequence>
<accession>A0ABT7QV13</accession>
<protein>
    <recommendedName>
        <fullName evidence="3">Asparagine synthase (Glutamine-hydrolysing)</fullName>
    </recommendedName>
</protein>
<comment type="caution">
    <text evidence="1">The sequence shown here is derived from an EMBL/GenBank/DDBJ whole genome shotgun (WGS) entry which is preliminary data.</text>
</comment>
<reference evidence="1" key="1">
    <citation type="submission" date="2023-01" db="EMBL/GenBank/DDBJ databases">
        <title>Sulfurovum sp. XTW-4 genome assembly.</title>
        <authorList>
            <person name="Wang J."/>
        </authorList>
    </citation>
    <scope>NUCLEOTIDE SEQUENCE</scope>
    <source>
        <strain evidence="1">XTW-4</strain>
    </source>
</reference>
<gene>
    <name evidence="1" type="ORF">PF327_09320</name>
</gene>
<name>A0ABT7QV13_9BACT</name>
<proteinExistence type="predicted"/>
<dbReference type="Gene3D" id="3.60.20.10">
    <property type="entry name" value="Glutamine Phosphoribosylpyrophosphate, subunit 1, domain 1"/>
    <property type="match status" value="1"/>
</dbReference>
<dbReference type="Proteomes" id="UP001169066">
    <property type="component" value="Unassembled WGS sequence"/>
</dbReference>
<evidence type="ECO:0000313" key="2">
    <source>
        <dbReference type="Proteomes" id="UP001169066"/>
    </source>
</evidence>
<dbReference type="SUPFAM" id="SSF52402">
    <property type="entry name" value="Adenine nucleotide alpha hydrolases-like"/>
    <property type="match status" value="1"/>
</dbReference>
<dbReference type="EMBL" id="JAQIBC010000007">
    <property type="protein sequence ID" value="MDM5264394.1"/>
    <property type="molecule type" value="Genomic_DNA"/>
</dbReference>
<dbReference type="InterPro" id="IPR029055">
    <property type="entry name" value="Ntn_hydrolases_N"/>
</dbReference>
<organism evidence="1 2">
    <name type="scientific">Sulfurovum xiamenensis</name>
    <dbReference type="NCBI Taxonomy" id="3019066"/>
    <lineage>
        <taxon>Bacteria</taxon>
        <taxon>Pseudomonadati</taxon>
        <taxon>Campylobacterota</taxon>
        <taxon>Epsilonproteobacteria</taxon>
        <taxon>Campylobacterales</taxon>
        <taxon>Sulfurovaceae</taxon>
        <taxon>Sulfurovum</taxon>
    </lineage>
</organism>
<evidence type="ECO:0008006" key="3">
    <source>
        <dbReference type="Google" id="ProtNLM"/>
    </source>
</evidence>
<evidence type="ECO:0000313" key="1">
    <source>
        <dbReference type="EMBL" id="MDM5264394.1"/>
    </source>
</evidence>
<dbReference type="RefSeq" id="WP_289402301.1">
    <property type="nucleotide sequence ID" value="NZ_JAQIBC010000007.1"/>
</dbReference>
<keyword evidence="2" id="KW-1185">Reference proteome</keyword>